<feature type="transmembrane region" description="Helical" evidence="1">
    <location>
        <begin position="341"/>
        <end position="363"/>
    </location>
</feature>
<feature type="transmembrane region" description="Helical" evidence="1">
    <location>
        <begin position="253"/>
        <end position="273"/>
    </location>
</feature>
<feature type="transmembrane region" description="Helical" evidence="1">
    <location>
        <begin position="404"/>
        <end position="425"/>
    </location>
</feature>
<gene>
    <name evidence="2" type="ORF">GCM10009809_15750</name>
</gene>
<dbReference type="SUPFAM" id="SSF103473">
    <property type="entry name" value="MFS general substrate transporter"/>
    <property type="match status" value="1"/>
</dbReference>
<feature type="transmembrane region" description="Helical" evidence="1">
    <location>
        <begin position="100"/>
        <end position="120"/>
    </location>
</feature>
<keyword evidence="1" id="KW-1133">Transmembrane helix</keyword>
<name>A0ABP4VAP5_9MICO</name>
<feature type="transmembrane region" description="Helical" evidence="1">
    <location>
        <begin position="285"/>
        <end position="306"/>
    </location>
</feature>
<proteinExistence type="predicted"/>
<feature type="transmembrane region" description="Helical" evidence="1">
    <location>
        <begin position="318"/>
        <end position="335"/>
    </location>
</feature>
<evidence type="ECO:0000313" key="3">
    <source>
        <dbReference type="Proteomes" id="UP001501138"/>
    </source>
</evidence>
<reference evidence="3" key="1">
    <citation type="journal article" date="2019" name="Int. J. Syst. Evol. Microbiol.">
        <title>The Global Catalogue of Microorganisms (GCM) 10K type strain sequencing project: providing services to taxonomists for standard genome sequencing and annotation.</title>
        <authorList>
            <consortium name="The Broad Institute Genomics Platform"/>
            <consortium name="The Broad Institute Genome Sequencing Center for Infectious Disease"/>
            <person name="Wu L."/>
            <person name="Ma J."/>
        </authorList>
    </citation>
    <scope>NUCLEOTIDE SEQUENCE [LARGE SCALE GENOMIC DNA]</scope>
    <source>
        <strain evidence="3">JCM 15589</strain>
    </source>
</reference>
<keyword evidence="1" id="KW-0472">Membrane</keyword>
<dbReference type="InterPro" id="IPR011701">
    <property type="entry name" value="MFS"/>
</dbReference>
<dbReference type="PANTHER" id="PTHR23542:SF1">
    <property type="entry name" value="MAJOR FACILITATOR SUPERFAMILY (MFS) PROFILE DOMAIN-CONTAINING PROTEIN"/>
    <property type="match status" value="1"/>
</dbReference>
<dbReference type="EMBL" id="BAAAPM010000003">
    <property type="protein sequence ID" value="GAA1720969.1"/>
    <property type="molecule type" value="Genomic_DNA"/>
</dbReference>
<dbReference type="PANTHER" id="PTHR23542">
    <property type="match status" value="1"/>
</dbReference>
<evidence type="ECO:0000256" key="1">
    <source>
        <dbReference type="SAM" id="Phobius"/>
    </source>
</evidence>
<organism evidence="2 3">
    <name type="scientific">Isoptericola hypogeus</name>
    <dbReference type="NCBI Taxonomy" id="300179"/>
    <lineage>
        <taxon>Bacteria</taxon>
        <taxon>Bacillati</taxon>
        <taxon>Actinomycetota</taxon>
        <taxon>Actinomycetes</taxon>
        <taxon>Micrococcales</taxon>
        <taxon>Promicromonosporaceae</taxon>
        <taxon>Isoptericola</taxon>
    </lineage>
</organism>
<dbReference type="Pfam" id="PF07690">
    <property type="entry name" value="MFS_1"/>
    <property type="match status" value="1"/>
</dbReference>
<comment type="caution">
    <text evidence="2">The sequence shown here is derived from an EMBL/GenBank/DDBJ whole genome shotgun (WGS) entry which is preliminary data.</text>
</comment>
<evidence type="ECO:0000313" key="2">
    <source>
        <dbReference type="EMBL" id="GAA1720969.1"/>
    </source>
</evidence>
<feature type="transmembrane region" description="Helical" evidence="1">
    <location>
        <begin position="375"/>
        <end position="398"/>
    </location>
</feature>
<feature type="transmembrane region" description="Helical" evidence="1">
    <location>
        <begin position="192"/>
        <end position="211"/>
    </location>
</feature>
<protein>
    <submittedName>
        <fullName evidence="2">MFS transporter</fullName>
    </submittedName>
</protein>
<dbReference type="Proteomes" id="UP001501138">
    <property type="component" value="Unassembled WGS sequence"/>
</dbReference>
<keyword evidence="3" id="KW-1185">Reference proteome</keyword>
<dbReference type="InterPro" id="IPR036259">
    <property type="entry name" value="MFS_trans_sf"/>
</dbReference>
<accession>A0ABP4VAP5</accession>
<sequence length="439" mass="44667">MPASLARRGATVAPRCENPGVPRNPYLDVLRVPGAAQFSAAGVIARLPMSMVGISTVLMVQTLYGSYAMAGRVSAVLVVAQALVSPQIARVVDRIGQARVMTPLLVGTTVGLLGLVAAAVAGAPEWVLWVLAAVGGATQGSYGSLVRARWSYQLGDATRLHTAYSLEAALDELVFIVGPVVATTLATTVAPAGGLLVAAVVGGGGAAWFLTQRRTEPPAGRVAVPPDGEHVGTVPHPDALAVRNRSAIRMPGMPVLAVVFVAMGVMFGSSDVATVAFAEEQGVKGLAGLVLACFALGSMISGLGYGARHWVSPLSTRFTIGACGIAVGVSLFFLVSHMAVLAAVMFVAGFAIAPTLINGNALVQALVAPHQLTEGLTWVGTSLGVGVSLGSWLAGVAVDAASAHAGFLVTMSGGWLCAILALAALPGMRNRRPYAATTH</sequence>
<dbReference type="Gene3D" id="1.20.1250.20">
    <property type="entry name" value="MFS general substrate transporter like domains"/>
    <property type="match status" value="2"/>
</dbReference>
<keyword evidence="1" id="KW-0812">Transmembrane</keyword>